<dbReference type="AlphaFoldDB" id="A0AAD9YTJ7"/>
<proteinExistence type="predicted"/>
<evidence type="ECO:0000313" key="1">
    <source>
        <dbReference type="EMBL" id="KAK2778966.1"/>
    </source>
</evidence>
<evidence type="ECO:0000313" key="2">
    <source>
        <dbReference type="Proteomes" id="UP001281614"/>
    </source>
</evidence>
<accession>A0AAD9YTJ7</accession>
<reference evidence="1" key="1">
    <citation type="submission" date="2023-02" db="EMBL/GenBank/DDBJ databases">
        <title>Colletotrichum kahawae CIFC_Que2 genome sequencing and assembly.</title>
        <authorList>
            <person name="Baroncelli R."/>
        </authorList>
    </citation>
    <scope>NUCLEOTIDE SEQUENCE</scope>
    <source>
        <strain evidence="1">CIFC_Que2</strain>
    </source>
</reference>
<keyword evidence="2" id="KW-1185">Reference proteome</keyword>
<dbReference type="EMBL" id="VYYT01000007">
    <property type="protein sequence ID" value="KAK2778966.1"/>
    <property type="molecule type" value="Genomic_DNA"/>
</dbReference>
<gene>
    <name evidence="1" type="ORF">CKAH01_11557</name>
</gene>
<comment type="caution">
    <text evidence="1">The sequence shown here is derived from an EMBL/GenBank/DDBJ whole genome shotgun (WGS) entry which is preliminary data.</text>
</comment>
<dbReference type="Proteomes" id="UP001281614">
    <property type="component" value="Unassembled WGS sequence"/>
</dbReference>
<protein>
    <submittedName>
        <fullName evidence="1">Uncharacterized protein</fullName>
    </submittedName>
</protein>
<organism evidence="1 2">
    <name type="scientific">Colletotrichum kahawae</name>
    <name type="common">Coffee berry disease fungus</name>
    <dbReference type="NCBI Taxonomy" id="34407"/>
    <lineage>
        <taxon>Eukaryota</taxon>
        <taxon>Fungi</taxon>
        <taxon>Dikarya</taxon>
        <taxon>Ascomycota</taxon>
        <taxon>Pezizomycotina</taxon>
        <taxon>Sordariomycetes</taxon>
        <taxon>Hypocreomycetidae</taxon>
        <taxon>Glomerellales</taxon>
        <taxon>Glomerellaceae</taxon>
        <taxon>Colletotrichum</taxon>
        <taxon>Colletotrichum gloeosporioides species complex</taxon>
    </lineage>
</organism>
<name>A0AAD9YTJ7_COLKA</name>
<sequence>MPKIVGTSMMEIQEIEEDASDFKLPQSSAALFVEFHHTNGHRSREHQPPLSNIANPDRCQRHQVAAYEKLYSKKRPRTEDESPLSFDDRHKRLRHLLHHLPSNCKPNQEDSNKTTEAEHCGKGKSIKVNGKSSIEAKGESIKGTLTDLLKIGTTQQQEAVKESIAQVAGAVATTTFVHTVL</sequence>